<protein>
    <submittedName>
        <fullName evidence="1">Uncharacterized protein</fullName>
    </submittedName>
</protein>
<evidence type="ECO:0000313" key="1">
    <source>
        <dbReference type="EMBL" id="KAI8552344.1"/>
    </source>
</evidence>
<evidence type="ECO:0000313" key="2">
    <source>
        <dbReference type="Proteomes" id="UP001062846"/>
    </source>
</evidence>
<keyword evidence="2" id="KW-1185">Reference proteome</keyword>
<gene>
    <name evidence="1" type="ORF">RHMOL_Rhmol06G0259300</name>
</gene>
<dbReference type="Proteomes" id="UP001062846">
    <property type="component" value="Chromosome 6"/>
</dbReference>
<accession>A0ACC0NH17</accession>
<organism evidence="1 2">
    <name type="scientific">Rhododendron molle</name>
    <name type="common">Chinese azalea</name>
    <name type="synonym">Azalea mollis</name>
    <dbReference type="NCBI Taxonomy" id="49168"/>
    <lineage>
        <taxon>Eukaryota</taxon>
        <taxon>Viridiplantae</taxon>
        <taxon>Streptophyta</taxon>
        <taxon>Embryophyta</taxon>
        <taxon>Tracheophyta</taxon>
        <taxon>Spermatophyta</taxon>
        <taxon>Magnoliopsida</taxon>
        <taxon>eudicotyledons</taxon>
        <taxon>Gunneridae</taxon>
        <taxon>Pentapetalae</taxon>
        <taxon>asterids</taxon>
        <taxon>Ericales</taxon>
        <taxon>Ericaceae</taxon>
        <taxon>Ericoideae</taxon>
        <taxon>Rhodoreae</taxon>
        <taxon>Rhododendron</taxon>
    </lineage>
</organism>
<proteinExistence type="predicted"/>
<comment type="caution">
    <text evidence="1">The sequence shown here is derived from an EMBL/GenBank/DDBJ whole genome shotgun (WGS) entry which is preliminary data.</text>
</comment>
<reference evidence="1" key="1">
    <citation type="submission" date="2022-02" db="EMBL/GenBank/DDBJ databases">
        <title>Plant Genome Project.</title>
        <authorList>
            <person name="Zhang R.-G."/>
        </authorList>
    </citation>
    <scope>NUCLEOTIDE SEQUENCE</scope>
    <source>
        <strain evidence="1">AT1</strain>
    </source>
</reference>
<name>A0ACC0NH17_RHOML</name>
<dbReference type="EMBL" id="CM046393">
    <property type="protein sequence ID" value="KAI8552344.1"/>
    <property type="molecule type" value="Genomic_DNA"/>
</dbReference>
<sequence>MLKSCRKYSDAISAFVNKRYRPCHGTPLTPADWKICLKFMKFLKVFYVATVACSGVCYPTFCIVFSPHIIMEPKRMFMDPITMCGGEGV</sequence>